<dbReference type="Proteomes" id="UP000827872">
    <property type="component" value="Linkage Group LG01"/>
</dbReference>
<organism evidence="1 2">
    <name type="scientific">Sphaerodactylus townsendi</name>
    <dbReference type="NCBI Taxonomy" id="933632"/>
    <lineage>
        <taxon>Eukaryota</taxon>
        <taxon>Metazoa</taxon>
        <taxon>Chordata</taxon>
        <taxon>Craniata</taxon>
        <taxon>Vertebrata</taxon>
        <taxon>Euteleostomi</taxon>
        <taxon>Lepidosauria</taxon>
        <taxon>Squamata</taxon>
        <taxon>Bifurcata</taxon>
        <taxon>Gekkota</taxon>
        <taxon>Sphaerodactylidae</taxon>
        <taxon>Sphaerodactylus</taxon>
    </lineage>
</organism>
<name>A0ACB8G7M0_9SAUR</name>
<dbReference type="EMBL" id="CM037614">
    <property type="protein sequence ID" value="KAH8015276.1"/>
    <property type="molecule type" value="Genomic_DNA"/>
</dbReference>
<accession>A0ACB8G7M0</accession>
<reference evidence="1" key="1">
    <citation type="submission" date="2021-08" db="EMBL/GenBank/DDBJ databases">
        <title>The first chromosome-level gecko genome reveals the dynamic sex chromosomes of Neotropical dwarf geckos (Sphaerodactylidae: Sphaerodactylus).</title>
        <authorList>
            <person name="Pinto B.J."/>
            <person name="Keating S.E."/>
            <person name="Gamble T."/>
        </authorList>
    </citation>
    <scope>NUCLEOTIDE SEQUENCE</scope>
    <source>
        <strain evidence="1">TG3544</strain>
    </source>
</reference>
<sequence>MIMDVVRAASPVSPSLHFSFFKKQILLHRNMPGSCGPEFAVPSVASTPRVGFGSAGPSWGGLGCGYGGQGYGLGSGYGGLGLAHGYGLGSGYGGLGLAHGYGLGYGYGPAVAQTSGSLGTLAGVVPSCINQIPPAEVVVQPPPTVLTIPGPILSATGEPVMVGGNAPCAISGTGVASAGFYGGLGGLHGGWGSRLGLRRGSLVGKNILTGRRGSIC</sequence>
<evidence type="ECO:0000313" key="1">
    <source>
        <dbReference type="EMBL" id="KAH8015276.1"/>
    </source>
</evidence>
<evidence type="ECO:0000313" key="2">
    <source>
        <dbReference type="Proteomes" id="UP000827872"/>
    </source>
</evidence>
<protein>
    <submittedName>
        <fullName evidence="1">Uncharacterized protein</fullName>
    </submittedName>
</protein>
<comment type="caution">
    <text evidence="1">The sequence shown here is derived from an EMBL/GenBank/DDBJ whole genome shotgun (WGS) entry which is preliminary data.</text>
</comment>
<gene>
    <name evidence="1" type="ORF">K3G42_001537</name>
</gene>
<keyword evidence="2" id="KW-1185">Reference proteome</keyword>
<proteinExistence type="predicted"/>